<evidence type="ECO:0000313" key="11">
    <source>
        <dbReference type="Ensembl" id="ENSACAP00000030594.1"/>
    </source>
</evidence>
<protein>
    <recommendedName>
        <fullName evidence="10">LITAF domain-containing protein</fullName>
    </recommendedName>
</protein>
<dbReference type="GO" id="GO:0031902">
    <property type="term" value="C:late endosome membrane"/>
    <property type="evidence" value="ECO:0007669"/>
    <property type="project" value="UniProtKB-SubCell"/>
</dbReference>
<gene>
    <name evidence="11" type="primary">LOC100563817</name>
</gene>
<accession>A0A803T5V4</accession>
<dbReference type="InParanoid" id="A0A803T5V4"/>
<evidence type="ECO:0000259" key="10">
    <source>
        <dbReference type="PROSITE" id="PS51837"/>
    </source>
</evidence>
<dbReference type="GO" id="GO:0046872">
    <property type="term" value="F:metal ion binding"/>
    <property type="evidence" value="ECO:0007669"/>
    <property type="project" value="UniProtKB-KW"/>
</dbReference>
<organism evidence="11 12">
    <name type="scientific">Anolis carolinensis</name>
    <name type="common">Green anole</name>
    <name type="synonym">American chameleon</name>
    <dbReference type="NCBI Taxonomy" id="28377"/>
    <lineage>
        <taxon>Eukaryota</taxon>
        <taxon>Metazoa</taxon>
        <taxon>Chordata</taxon>
        <taxon>Craniata</taxon>
        <taxon>Vertebrata</taxon>
        <taxon>Euteleostomi</taxon>
        <taxon>Lepidosauria</taxon>
        <taxon>Squamata</taxon>
        <taxon>Bifurcata</taxon>
        <taxon>Unidentata</taxon>
        <taxon>Episquamata</taxon>
        <taxon>Toxicofera</taxon>
        <taxon>Iguania</taxon>
        <taxon>Dactyloidae</taxon>
        <taxon>Anolis</taxon>
    </lineage>
</organism>
<evidence type="ECO:0000256" key="4">
    <source>
        <dbReference type="ARBA" id="ARBA00005975"/>
    </source>
</evidence>
<dbReference type="PANTHER" id="PTHR23292:SF47">
    <property type="entry name" value="LITAF DOMAIN-CONTAINING PROTEIN"/>
    <property type="match status" value="1"/>
</dbReference>
<dbReference type="PANTHER" id="PTHR23292">
    <property type="entry name" value="LIPOPOLYSACCHARIDE-INDUCED TUMOR NECROSIS FACTOR-ALPHA FACTOR"/>
    <property type="match status" value="1"/>
</dbReference>
<feature type="region of interest" description="Disordered" evidence="8">
    <location>
        <begin position="1"/>
        <end position="71"/>
    </location>
</feature>
<sequence length="234" mass="26477">MEQKTIKHVTIPMTELDPRPEPYVPQCSQTYEPKPYTSQTYEPKPYTSQTYEPKSYTSQTYEPKPYTSQTYETKPYTSQTYESQPCGPESYESQPYAPEKYMPDPYMPQSSSGDAYSITNDCYGNCPSPPPYSCQDMPYDSGLGPICMTNNPPVVVAGIFSSKPASTICPCCRQIITTEVTFRVGSLTYALCTAMCLLGCCLGCCFVPFLTKCSKDVDHYCPCCRYHVYRYKRL</sequence>
<evidence type="ECO:0000256" key="5">
    <source>
        <dbReference type="ARBA" id="ARBA00022723"/>
    </source>
</evidence>
<evidence type="ECO:0000313" key="12">
    <source>
        <dbReference type="Proteomes" id="UP000001646"/>
    </source>
</evidence>
<keyword evidence="9" id="KW-0812">Transmembrane</keyword>
<evidence type="ECO:0000256" key="2">
    <source>
        <dbReference type="ARBA" id="ARBA00004414"/>
    </source>
</evidence>
<evidence type="ECO:0000256" key="8">
    <source>
        <dbReference type="SAM" id="MobiDB-lite"/>
    </source>
</evidence>
<feature type="domain" description="LITAF" evidence="10">
    <location>
        <begin position="149"/>
        <end position="233"/>
    </location>
</feature>
<dbReference type="SMART" id="SM00714">
    <property type="entry name" value="LITAF"/>
    <property type="match status" value="1"/>
</dbReference>
<keyword evidence="5" id="KW-0479">Metal-binding</keyword>
<evidence type="ECO:0000256" key="6">
    <source>
        <dbReference type="ARBA" id="ARBA00022833"/>
    </source>
</evidence>
<dbReference type="OrthoDB" id="4713066at2759"/>
<dbReference type="Proteomes" id="UP000001646">
    <property type="component" value="Unplaced"/>
</dbReference>
<dbReference type="GO" id="GO:0005765">
    <property type="term" value="C:lysosomal membrane"/>
    <property type="evidence" value="ECO:0007669"/>
    <property type="project" value="UniProtKB-SubCell"/>
</dbReference>
<feature type="transmembrane region" description="Helical" evidence="9">
    <location>
        <begin position="187"/>
        <end position="210"/>
    </location>
</feature>
<feature type="compositionally biased region" description="Polar residues" evidence="8">
    <location>
        <begin position="26"/>
        <end position="71"/>
    </location>
</feature>
<comment type="subcellular location">
    <subcellularLocation>
        <location evidence="1">Endosome membrane</location>
        <topology evidence="1">Peripheral membrane protein</topology>
        <orientation evidence="1">Cytoplasmic side</orientation>
    </subcellularLocation>
    <subcellularLocation>
        <location evidence="2">Late endosome membrane</location>
    </subcellularLocation>
    <subcellularLocation>
        <location evidence="3">Lysosome membrane</location>
        <topology evidence="3">Peripheral membrane protein</topology>
        <orientation evidence="3">Cytoplasmic side</orientation>
    </subcellularLocation>
</comment>
<keyword evidence="9" id="KW-1133">Transmembrane helix</keyword>
<reference evidence="11" key="3">
    <citation type="submission" date="2025-09" db="UniProtKB">
        <authorList>
            <consortium name="Ensembl"/>
        </authorList>
    </citation>
    <scope>IDENTIFICATION</scope>
</reference>
<keyword evidence="6" id="KW-0862">Zinc</keyword>
<evidence type="ECO:0000256" key="3">
    <source>
        <dbReference type="ARBA" id="ARBA00004630"/>
    </source>
</evidence>
<dbReference type="PROSITE" id="PS51837">
    <property type="entry name" value="LITAF"/>
    <property type="match status" value="1"/>
</dbReference>
<keyword evidence="7 9" id="KW-0472">Membrane</keyword>
<dbReference type="KEGG" id="acs:100563817"/>
<dbReference type="InterPro" id="IPR037519">
    <property type="entry name" value="LITAF_fam"/>
</dbReference>
<dbReference type="GeneID" id="100563817"/>
<dbReference type="Ensembl" id="ENSACAT00000037396.1">
    <property type="protein sequence ID" value="ENSACAP00000030594.1"/>
    <property type="gene ID" value="ENSACAG00000038170.1"/>
</dbReference>
<evidence type="ECO:0000256" key="9">
    <source>
        <dbReference type="SAM" id="Phobius"/>
    </source>
</evidence>
<comment type="similarity">
    <text evidence="4">Belongs to the CDIP1/LITAF family.</text>
</comment>
<keyword evidence="12" id="KW-1185">Reference proteome</keyword>
<dbReference type="AlphaFoldDB" id="A0A803T5V4"/>
<name>A0A803T5V4_ANOCA</name>
<evidence type="ECO:0000256" key="1">
    <source>
        <dbReference type="ARBA" id="ARBA00004125"/>
    </source>
</evidence>
<dbReference type="InterPro" id="IPR006629">
    <property type="entry name" value="LITAF"/>
</dbReference>
<dbReference type="Pfam" id="PF10601">
    <property type="entry name" value="zf-LITAF-like"/>
    <property type="match status" value="1"/>
</dbReference>
<evidence type="ECO:0000256" key="7">
    <source>
        <dbReference type="ARBA" id="ARBA00023136"/>
    </source>
</evidence>
<reference evidence="11" key="1">
    <citation type="submission" date="2009-12" db="EMBL/GenBank/DDBJ databases">
        <title>The Genome Sequence of Anolis carolinensis (Green Anole Lizard).</title>
        <authorList>
            <consortium name="The Genome Sequencing Platform"/>
            <person name="Di Palma F."/>
            <person name="Alfoldi J."/>
            <person name="Heiman D."/>
            <person name="Young S."/>
            <person name="Grabherr M."/>
            <person name="Johnson J."/>
            <person name="Lander E.S."/>
            <person name="Lindblad-Toh K."/>
        </authorList>
    </citation>
    <scope>NUCLEOTIDE SEQUENCE [LARGE SCALE GENOMIC DNA]</scope>
    <source>
        <strain evidence="11">JBL SC #1</strain>
    </source>
</reference>
<dbReference type="GeneTree" id="ENSGT00990000207890"/>
<reference evidence="11" key="2">
    <citation type="submission" date="2025-08" db="UniProtKB">
        <authorList>
            <consortium name="Ensembl"/>
        </authorList>
    </citation>
    <scope>IDENTIFICATION</scope>
</reference>
<proteinExistence type="inferred from homology"/>